<reference evidence="2" key="1">
    <citation type="journal article" date="2019" name="Int. J. Syst. Evol. Microbiol.">
        <title>The Global Catalogue of Microorganisms (GCM) 10K type strain sequencing project: providing services to taxonomists for standard genome sequencing and annotation.</title>
        <authorList>
            <consortium name="The Broad Institute Genomics Platform"/>
            <consortium name="The Broad Institute Genome Sequencing Center for Infectious Disease"/>
            <person name="Wu L."/>
            <person name="Ma J."/>
        </authorList>
    </citation>
    <scope>NUCLEOTIDE SEQUENCE [LARGE SCALE GENOMIC DNA]</scope>
    <source>
        <strain evidence="2">JCM 18302</strain>
    </source>
</reference>
<dbReference type="Gene3D" id="3.10.580.10">
    <property type="entry name" value="CBS-domain"/>
    <property type="match status" value="1"/>
</dbReference>
<organism evidence="1 2">
    <name type="scientific">Pseudonocardia adelaidensis</name>
    <dbReference type="NCBI Taxonomy" id="648754"/>
    <lineage>
        <taxon>Bacteria</taxon>
        <taxon>Bacillati</taxon>
        <taxon>Actinomycetota</taxon>
        <taxon>Actinomycetes</taxon>
        <taxon>Pseudonocardiales</taxon>
        <taxon>Pseudonocardiaceae</taxon>
        <taxon>Pseudonocardia</taxon>
    </lineage>
</organism>
<evidence type="ECO:0000313" key="1">
    <source>
        <dbReference type="EMBL" id="GAA5116349.1"/>
    </source>
</evidence>
<accession>A0ABP9NJW0</accession>
<keyword evidence="2" id="KW-1185">Reference proteome</keyword>
<evidence type="ECO:0008006" key="3">
    <source>
        <dbReference type="Google" id="ProtNLM"/>
    </source>
</evidence>
<evidence type="ECO:0000313" key="2">
    <source>
        <dbReference type="Proteomes" id="UP001500804"/>
    </source>
</evidence>
<name>A0ABP9NJW0_9PSEU</name>
<proteinExistence type="predicted"/>
<dbReference type="SUPFAM" id="SSF54631">
    <property type="entry name" value="CBS-domain pair"/>
    <property type="match status" value="1"/>
</dbReference>
<gene>
    <name evidence="1" type="ORF">GCM10023320_16500</name>
</gene>
<dbReference type="EMBL" id="BAABJO010000005">
    <property type="protein sequence ID" value="GAA5116349.1"/>
    <property type="molecule type" value="Genomic_DNA"/>
</dbReference>
<sequence length="176" mass="19583">MLLGVALLGKRFMRRRARPRRVRAGERLGGLLACDVMMPRPFLAPGWWTVQALVEQLLGPDGPRHRMFPVVDLEGRLVGRLHLAEIAAIDPRARRTTTVAAVARPVPAEQVVEHDVPLERIVRRPHCPGRDIVVEQDGRVVGLIAVADLQRAAELEALQSDAADHRVPWNGSFGWQ</sequence>
<dbReference type="Proteomes" id="UP001500804">
    <property type="component" value="Unassembled WGS sequence"/>
</dbReference>
<protein>
    <recommendedName>
        <fullName evidence="3">CBS domain protein</fullName>
    </recommendedName>
</protein>
<comment type="caution">
    <text evidence="1">The sequence shown here is derived from an EMBL/GenBank/DDBJ whole genome shotgun (WGS) entry which is preliminary data.</text>
</comment>
<dbReference type="InterPro" id="IPR046342">
    <property type="entry name" value="CBS_dom_sf"/>
</dbReference>